<dbReference type="SUPFAM" id="SSF46785">
    <property type="entry name" value="Winged helix' DNA-binding domain"/>
    <property type="match status" value="1"/>
</dbReference>
<evidence type="ECO:0000313" key="5">
    <source>
        <dbReference type="EMBL" id="MPM59858.1"/>
    </source>
</evidence>
<dbReference type="PANTHER" id="PTHR43537:SF5">
    <property type="entry name" value="UXU OPERON TRANSCRIPTIONAL REGULATOR"/>
    <property type="match status" value="1"/>
</dbReference>
<evidence type="ECO:0000256" key="1">
    <source>
        <dbReference type="ARBA" id="ARBA00023015"/>
    </source>
</evidence>
<dbReference type="SMART" id="SM00895">
    <property type="entry name" value="FCD"/>
    <property type="match status" value="1"/>
</dbReference>
<keyword evidence="5" id="KW-0670">Pyruvate</keyword>
<dbReference type="AlphaFoldDB" id="A0A645B487"/>
<name>A0A645B487_9ZZZZ</name>
<dbReference type="PRINTS" id="PR00035">
    <property type="entry name" value="HTHGNTR"/>
</dbReference>
<accession>A0A645B487</accession>
<dbReference type="InterPro" id="IPR008920">
    <property type="entry name" value="TF_FadR/GntR_C"/>
</dbReference>
<evidence type="ECO:0000259" key="4">
    <source>
        <dbReference type="PROSITE" id="PS50949"/>
    </source>
</evidence>
<keyword evidence="1" id="KW-0805">Transcription regulation</keyword>
<protein>
    <submittedName>
        <fullName evidence="5">Pyruvate dehydrogenase complex repressor</fullName>
    </submittedName>
</protein>
<dbReference type="InterPro" id="IPR036388">
    <property type="entry name" value="WH-like_DNA-bd_sf"/>
</dbReference>
<evidence type="ECO:0000256" key="2">
    <source>
        <dbReference type="ARBA" id="ARBA00023125"/>
    </source>
</evidence>
<dbReference type="SUPFAM" id="SSF48008">
    <property type="entry name" value="GntR ligand-binding domain-like"/>
    <property type="match status" value="1"/>
</dbReference>
<dbReference type="Pfam" id="PF07729">
    <property type="entry name" value="FCD"/>
    <property type="match status" value="1"/>
</dbReference>
<organism evidence="5">
    <name type="scientific">bioreactor metagenome</name>
    <dbReference type="NCBI Taxonomy" id="1076179"/>
    <lineage>
        <taxon>unclassified sequences</taxon>
        <taxon>metagenomes</taxon>
        <taxon>ecological metagenomes</taxon>
    </lineage>
</organism>
<reference evidence="5" key="1">
    <citation type="submission" date="2019-08" db="EMBL/GenBank/DDBJ databases">
        <authorList>
            <person name="Kucharzyk K."/>
            <person name="Murdoch R.W."/>
            <person name="Higgins S."/>
            <person name="Loffler F."/>
        </authorList>
    </citation>
    <scope>NUCLEOTIDE SEQUENCE</scope>
</reference>
<sequence>MSGPGESARCLNIYTDDKNNKPLAEKTVEGLIGIIKGNGLKPGDRLPNEFDLAKMLNVGRSTLREAVKSLVSRNILVTQRGAGTFVSSLNGIPTDPLGLTFIERSDDEIALAFNEVRQVLEPEIAGLAALNATNKQKEEIMRQCELVEGLIKRRAPYYSEDMEFHRLLAQASGNVVMMQLVPILHHAIGKNIDRTNNELAGETVIWHKNIAVAVQRSDAVGARNAMFIHIELNRRMIYEKIVAGKNAAAR</sequence>
<dbReference type="SMART" id="SM00345">
    <property type="entry name" value="HTH_GNTR"/>
    <property type="match status" value="1"/>
</dbReference>
<dbReference type="InterPro" id="IPR000524">
    <property type="entry name" value="Tscrpt_reg_HTH_GntR"/>
</dbReference>
<dbReference type="GO" id="GO:0003700">
    <property type="term" value="F:DNA-binding transcription factor activity"/>
    <property type="evidence" value="ECO:0007669"/>
    <property type="project" value="InterPro"/>
</dbReference>
<dbReference type="Gene3D" id="1.10.10.10">
    <property type="entry name" value="Winged helix-like DNA-binding domain superfamily/Winged helix DNA-binding domain"/>
    <property type="match status" value="1"/>
</dbReference>
<dbReference type="Gene3D" id="1.20.120.530">
    <property type="entry name" value="GntR ligand-binding domain-like"/>
    <property type="match status" value="1"/>
</dbReference>
<dbReference type="Pfam" id="PF00392">
    <property type="entry name" value="GntR"/>
    <property type="match status" value="1"/>
</dbReference>
<dbReference type="GO" id="GO:0003677">
    <property type="term" value="F:DNA binding"/>
    <property type="evidence" value="ECO:0007669"/>
    <property type="project" value="UniProtKB-KW"/>
</dbReference>
<gene>
    <name evidence="5" type="primary">pdhR_4</name>
    <name evidence="5" type="ORF">SDC9_106704</name>
</gene>
<dbReference type="InterPro" id="IPR036390">
    <property type="entry name" value="WH_DNA-bd_sf"/>
</dbReference>
<evidence type="ECO:0000256" key="3">
    <source>
        <dbReference type="ARBA" id="ARBA00023163"/>
    </source>
</evidence>
<feature type="domain" description="HTH gntR-type" evidence="4">
    <location>
        <begin position="21"/>
        <end position="89"/>
    </location>
</feature>
<dbReference type="PANTHER" id="PTHR43537">
    <property type="entry name" value="TRANSCRIPTIONAL REGULATOR, GNTR FAMILY"/>
    <property type="match status" value="1"/>
</dbReference>
<dbReference type="CDD" id="cd07377">
    <property type="entry name" value="WHTH_GntR"/>
    <property type="match status" value="1"/>
</dbReference>
<dbReference type="PROSITE" id="PS50949">
    <property type="entry name" value="HTH_GNTR"/>
    <property type="match status" value="1"/>
</dbReference>
<dbReference type="EMBL" id="VSSQ01017490">
    <property type="protein sequence ID" value="MPM59858.1"/>
    <property type="molecule type" value="Genomic_DNA"/>
</dbReference>
<proteinExistence type="predicted"/>
<comment type="caution">
    <text evidence="5">The sequence shown here is derived from an EMBL/GenBank/DDBJ whole genome shotgun (WGS) entry which is preliminary data.</text>
</comment>
<dbReference type="InterPro" id="IPR011711">
    <property type="entry name" value="GntR_C"/>
</dbReference>
<keyword evidence="2" id="KW-0238">DNA-binding</keyword>
<keyword evidence="3" id="KW-0804">Transcription</keyword>